<evidence type="ECO:0000256" key="15">
    <source>
        <dbReference type="SAM" id="Phobius"/>
    </source>
</evidence>
<feature type="disulfide bond" description="Redox-active" evidence="14">
    <location>
        <begin position="104"/>
        <end position="130"/>
    </location>
</feature>
<proteinExistence type="inferred from homology"/>
<name>A0A6G9QJZ5_9GAMM</name>
<evidence type="ECO:0000256" key="12">
    <source>
        <dbReference type="ARBA" id="ARBA00023186"/>
    </source>
</evidence>
<keyword evidence="5" id="KW-0997">Cell inner membrane</keyword>
<evidence type="ECO:0000256" key="10">
    <source>
        <dbReference type="ARBA" id="ARBA00023136"/>
    </source>
</evidence>
<feature type="transmembrane region" description="Helical" evidence="15">
    <location>
        <begin position="142"/>
        <end position="165"/>
    </location>
</feature>
<accession>A0A6G9QJZ5</accession>
<comment type="caution">
    <text evidence="14">Lacks conserved residue(s) required for the propagation of feature annotation.</text>
</comment>
<dbReference type="SUPFAM" id="SSF158442">
    <property type="entry name" value="DsbB-like"/>
    <property type="match status" value="1"/>
</dbReference>
<protein>
    <recommendedName>
        <fullName evidence="14">Disulfide bond formation protein B</fullName>
    </recommendedName>
    <alternativeName>
        <fullName evidence="14">Disulfide oxidoreductase</fullName>
    </alternativeName>
</protein>
<keyword evidence="10 14" id="KW-0472">Membrane</keyword>
<feature type="topological domain" description="Cytoplasmic" evidence="14">
    <location>
        <begin position="1"/>
        <end position="13"/>
    </location>
</feature>
<dbReference type="PANTHER" id="PTHR36570:SF2">
    <property type="entry name" value="DISULFIDE BOND FORMATION PROTEIN B"/>
    <property type="match status" value="1"/>
</dbReference>
<dbReference type="Pfam" id="PF02600">
    <property type="entry name" value="DsbB"/>
    <property type="match status" value="1"/>
</dbReference>
<keyword evidence="11 14" id="KW-1015">Disulfide bond</keyword>
<keyword evidence="7 14" id="KW-0249">Electron transport</keyword>
<keyword evidence="4 14" id="KW-1003">Cell membrane</keyword>
<dbReference type="InterPro" id="IPR003752">
    <property type="entry name" value="DiS_bond_form_DsbB/BdbC"/>
</dbReference>
<comment type="function">
    <text evidence="14">Required for disulfide bond formation in some periplasmic proteins. Acts by oxidizing the DsbA protein.</text>
</comment>
<evidence type="ECO:0000256" key="4">
    <source>
        <dbReference type="ARBA" id="ARBA00022475"/>
    </source>
</evidence>
<evidence type="ECO:0000256" key="6">
    <source>
        <dbReference type="ARBA" id="ARBA00022692"/>
    </source>
</evidence>
<dbReference type="GO" id="GO:0006457">
    <property type="term" value="P:protein folding"/>
    <property type="evidence" value="ECO:0007669"/>
    <property type="project" value="InterPro"/>
</dbReference>
<feature type="disulfide bond" description="Redox-active" evidence="14">
    <location>
        <begin position="40"/>
        <end position="43"/>
    </location>
</feature>
<evidence type="ECO:0000256" key="1">
    <source>
        <dbReference type="ARBA" id="ARBA00004429"/>
    </source>
</evidence>
<feature type="transmembrane region" description="Helical" evidence="15">
    <location>
        <begin position="67"/>
        <end position="89"/>
    </location>
</feature>
<evidence type="ECO:0000256" key="7">
    <source>
        <dbReference type="ARBA" id="ARBA00022982"/>
    </source>
</evidence>
<keyword evidence="17" id="KW-1185">Reference proteome</keyword>
<dbReference type="GO" id="GO:0015035">
    <property type="term" value="F:protein-disulfide reductase activity"/>
    <property type="evidence" value="ECO:0007669"/>
    <property type="project" value="UniProtKB-UniRule"/>
</dbReference>
<evidence type="ECO:0000256" key="5">
    <source>
        <dbReference type="ARBA" id="ARBA00022519"/>
    </source>
</evidence>
<keyword evidence="8 14" id="KW-1133">Transmembrane helix</keyword>
<dbReference type="NCBIfam" id="NF002485">
    <property type="entry name" value="PRK01749.1"/>
    <property type="match status" value="1"/>
</dbReference>
<reference evidence="16 17" key="1">
    <citation type="submission" date="2020-03" db="EMBL/GenBank/DDBJ databases">
        <title>Complete genome sequence of Shewanella sp.</title>
        <authorList>
            <person name="Kim Y.-S."/>
            <person name="Kim S.-J."/>
            <person name="Jung H.-K."/>
            <person name="Kim K.-H."/>
        </authorList>
    </citation>
    <scope>NUCLEOTIDE SEQUENCE [LARGE SCALE GENOMIC DNA]</scope>
    <source>
        <strain evidence="16 17">PN3F2</strain>
    </source>
</reference>
<comment type="subcellular location">
    <subcellularLocation>
        <location evidence="1">Cell inner membrane</location>
        <topology evidence="1">Multi-pass membrane protein</topology>
    </subcellularLocation>
    <subcellularLocation>
        <location evidence="14">Cell membrane</location>
        <topology evidence="14">Multi-pass membrane protein</topology>
    </subcellularLocation>
</comment>
<evidence type="ECO:0000256" key="2">
    <source>
        <dbReference type="ARBA" id="ARBA00008823"/>
    </source>
</evidence>
<dbReference type="EMBL" id="CP050313">
    <property type="protein sequence ID" value="QIR14385.1"/>
    <property type="molecule type" value="Genomic_DNA"/>
</dbReference>
<dbReference type="PANTHER" id="PTHR36570">
    <property type="entry name" value="DISULFIDE BOND FORMATION PROTEIN B"/>
    <property type="match status" value="1"/>
</dbReference>
<keyword evidence="13 14" id="KW-0676">Redox-active center</keyword>
<evidence type="ECO:0000313" key="16">
    <source>
        <dbReference type="EMBL" id="QIR14385.1"/>
    </source>
</evidence>
<organism evidence="16 17">
    <name type="scientific">Shewanella aestuarii</name>
    <dbReference type="NCBI Taxonomy" id="1028752"/>
    <lineage>
        <taxon>Bacteria</taxon>
        <taxon>Pseudomonadati</taxon>
        <taxon>Pseudomonadota</taxon>
        <taxon>Gammaproteobacteria</taxon>
        <taxon>Alteromonadales</taxon>
        <taxon>Shewanellaceae</taxon>
        <taxon>Shewanella</taxon>
    </lineage>
</organism>
<evidence type="ECO:0000313" key="17">
    <source>
        <dbReference type="Proteomes" id="UP000502608"/>
    </source>
</evidence>
<dbReference type="GO" id="GO:0005886">
    <property type="term" value="C:plasma membrane"/>
    <property type="evidence" value="ECO:0007669"/>
    <property type="project" value="UniProtKB-SubCell"/>
</dbReference>
<evidence type="ECO:0000256" key="13">
    <source>
        <dbReference type="ARBA" id="ARBA00023284"/>
    </source>
</evidence>
<feature type="topological domain" description="Periplasmic" evidence="14">
    <location>
        <begin position="90"/>
        <end position="144"/>
    </location>
</feature>
<keyword evidence="9 14" id="KW-0560">Oxidoreductase</keyword>
<dbReference type="RefSeq" id="WP_167677089.1">
    <property type="nucleotide sequence ID" value="NZ_CP050313.1"/>
</dbReference>
<gene>
    <name evidence="14 16" type="primary">dsbB</name>
    <name evidence="16" type="ORF">HBH39_07720</name>
</gene>
<evidence type="ECO:0000256" key="9">
    <source>
        <dbReference type="ARBA" id="ARBA00023002"/>
    </source>
</evidence>
<feature type="transmembrane region" description="Helical" evidence="15">
    <location>
        <begin position="12"/>
        <end position="31"/>
    </location>
</feature>
<evidence type="ECO:0000256" key="8">
    <source>
        <dbReference type="ARBA" id="ARBA00022989"/>
    </source>
</evidence>
<dbReference type="AlphaFoldDB" id="A0A6G9QJZ5"/>
<keyword evidence="12 14" id="KW-0143">Chaperone</keyword>
<feature type="topological domain" description="Periplasmic" evidence="14">
    <location>
        <begin position="31"/>
        <end position="48"/>
    </location>
</feature>
<comment type="similarity">
    <text evidence="2 14">Belongs to the DsbB family.</text>
</comment>
<feature type="topological domain" description="Cytoplasmic" evidence="14">
    <location>
        <begin position="164"/>
        <end position="170"/>
    </location>
</feature>
<dbReference type="InterPro" id="IPR023380">
    <property type="entry name" value="DsbB-like_sf"/>
</dbReference>
<dbReference type="GO" id="GO:0009055">
    <property type="term" value="F:electron transfer activity"/>
    <property type="evidence" value="ECO:0007669"/>
    <property type="project" value="UniProtKB-UniRule"/>
</dbReference>
<feature type="transmembrane region" description="Helical" evidence="15">
    <location>
        <begin position="37"/>
        <end position="60"/>
    </location>
</feature>
<evidence type="ECO:0000256" key="11">
    <source>
        <dbReference type="ARBA" id="ARBA00023157"/>
    </source>
</evidence>
<sequence length="170" mass="19548">MIRLQHFAHSRLSWGLLFFSGLVLEIAALYFQYYMDYAPCVMCIYIRVAVLGIMISALIGAVNPKFWLLRFAGMLGWIISAVWGAKLAFELNEMQVNPSPFSTCSFFPEFPEFMPLDEWLPQIFSPTGMCGESVWSFLSISMVQWMIIGFVVYCFVWLLMLLPALTPKRN</sequence>
<dbReference type="HAMAP" id="MF_00286">
    <property type="entry name" value="DsbB"/>
    <property type="match status" value="1"/>
</dbReference>
<keyword evidence="6 14" id="KW-0812">Transmembrane</keyword>
<keyword evidence="3 14" id="KW-0813">Transport</keyword>
<evidence type="ECO:0000256" key="14">
    <source>
        <dbReference type="HAMAP-Rule" id="MF_00286"/>
    </source>
</evidence>
<dbReference type="Proteomes" id="UP000502608">
    <property type="component" value="Chromosome"/>
</dbReference>
<dbReference type="InterPro" id="IPR050183">
    <property type="entry name" value="DsbB"/>
</dbReference>
<dbReference type="InterPro" id="IPR022920">
    <property type="entry name" value="Disulphide_bond_form_DsbB"/>
</dbReference>
<dbReference type="KEGG" id="saes:HBH39_07720"/>
<dbReference type="Gene3D" id="1.20.1550.10">
    <property type="entry name" value="DsbB-like"/>
    <property type="match status" value="1"/>
</dbReference>
<evidence type="ECO:0000256" key="3">
    <source>
        <dbReference type="ARBA" id="ARBA00022448"/>
    </source>
</evidence>